<reference evidence="1 2" key="1">
    <citation type="journal article" date="2024" name="G3 (Bethesda)">
        <title>Genome assembly of Hibiscus sabdariffa L. provides insights into metabolisms of medicinal natural products.</title>
        <authorList>
            <person name="Kim T."/>
        </authorList>
    </citation>
    <scope>NUCLEOTIDE SEQUENCE [LARGE SCALE GENOMIC DNA]</scope>
    <source>
        <strain evidence="1">TK-2024</strain>
        <tissue evidence="1">Old leaves</tissue>
    </source>
</reference>
<name>A0ABR2U148_9ROSI</name>
<accession>A0ABR2U148</accession>
<comment type="caution">
    <text evidence="1">The sequence shown here is derived from an EMBL/GenBank/DDBJ whole genome shotgun (WGS) entry which is preliminary data.</text>
</comment>
<gene>
    <name evidence="1" type="ORF">V6N11_071554</name>
</gene>
<protein>
    <submittedName>
        <fullName evidence="1">Uncharacterized protein</fullName>
    </submittedName>
</protein>
<keyword evidence="2" id="KW-1185">Reference proteome</keyword>
<organism evidence="1 2">
    <name type="scientific">Hibiscus sabdariffa</name>
    <name type="common">roselle</name>
    <dbReference type="NCBI Taxonomy" id="183260"/>
    <lineage>
        <taxon>Eukaryota</taxon>
        <taxon>Viridiplantae</taxon>
        <taxon>Streptophyta</taxon>
        <taxon>Embryophyta</taxon>
        <taxon>Tracheophyta</taxon>
        <taxon>Spermatophyta</taxon>
        <taxon>Magnoliopsida</taxon>
        <taxon>eudicotyledons</taxon>
        <taxon>Gunneridae</taxon>
        <taxon>Pentapetalae</taxon>
        <taxon>rosids</taxon>
        <taxon>malvids</taxon>
        <taxon>Malvales</taxon>
        <taxon>Malvaceae</taxon>
        <taxon>Malvoideae</taxon>
        <taxon>Hibiscus</taxon>
    </lineage>
</organism>
<dbReference type="EMBL" id="JBBPBN010000003">
    <property type="protein sequence ID" value="KAK9043207.1"/>
    <property type="molecule type" value="Genomic_DNA"/>
</dbReference>
<sequence>MDDGAVSLNNSGNEDVILRSEPESINTDNETAYVREEEVPSVNTDSGAVLLREEKVPATPLREEQVFEYSDRLREGEVPAVPLREEQVLEYLEMFERVYVLPESLGGQQQPGVQSVVQHEWPSLT</sequence>
<evidence type="ECO:0000313" key="1">
    <source>
        <dbReference type="EMBL" id="KAK9043207.1"/>
    </source>
</evidence>
<evidence type="ECO:0000313" key="2">
    <source>
        <dbReference type="Proteomes" id="UP001396334"/>
    </source>
</evidence>
<dbReference type="Proteomes" id="UP001396334">
    <property type="component" value="Unassembled WGS sequence"/>
</dbReference>
<proteinExistence type="predicted"/>